<keyword evidence="1" id="KW-0472">Membrane</keyword>
<accession>A0AB39USU8</accession>
<dbReference type="Gene3D" id="1.20.120.1630">
    <property type="match status" value="1"/>
</dbReference>
<sequence length="262" mass="30092">MSDLNPVWVLLLALFAIAWWRQVRSENAGWVDVLWAACTALFGAAFALTGQGDFLLRALTAVLYVLAYGRLALYLLRRVARDPEEDGRYRALRNWAGPRAPWVFGLFYLAQAGFVWLFTWPARVLAEGTLPPAWALAPGLALWVIGQAGVRIADRQLDAFRRRPENRGRTCRDGLWRYSRHPNYFFEWLHSFTWPLLALNSPGGTLLWGFPLLVFAFLYAVTGIPHTEKQALRSRGNDYRRYQRTTSSFIPWRPKHESDQHG</sequence>
<feature type="transmembrane region" description="Helical" evidence="1">
    <location>
        <begin position="100"/>
        <end position="121"/>
    </location>
</feature>
<dbReference type="PANTHER" id="PTHR32251">
    <property type="entry name" value="3-OXO-5-ALPHA-STEROID 4-DEHYDROGENASE"/>
    <property type="match status" value="1"/>
</dbReference>
<feature type="transmembrane region" description="Helical" evidence="1">
    <location>
        <begin position="133"/>
        <end position="153"/>
    </location>
</feature>
<gene>
    <name evidence="2" type="ORF">AAIA72_09870</name>
</gene>
<dbReference type="AlphaFoldDB" id="A0AB39USU8"/>
<dbReference type="InterPro" id="IPR010721">
    <property type="entry name" value="UstE-like"/>
</dbReference>
<dbReference type="RefSeq" id="WP_369600152.1">
    <property type="nucleotide sequence ID" value="NZ_CP154858.1"/>
</dbReference>
<dbReference type="EMBL" id="CP154858">
    <property type="protein sequence ID" value="XDT71113.1"/>
    <property type="molecule type" value="Genomic_DNA"/>
</dbReference>
<organism evidence="2">
    <name type="scientific">Thermohahella caldifontis</name>
    <dbReference type="NCBI Taxonomy" id="3142973"/>
    <lineage>
        <taxon>Bacteria</taxon>
        <taxon>Pseudomonadati</taxon>
        <taxon>Pseudomonadota</taxon>
        <taxon>Gammaproteobacteria</taxon>
        <taxon>Oceanospirillales</taxon>
        <taxon>Hahellaceae</taxon>
        <taxon>Thermohahella</taxon>
    </lineage>
</organism>
<name>A0AB39USU8_9GAMM</name>
<evidence type="ECO:0000313" key="2">
    <source>
        <dbReference type="EMBL" id="XDT71113.1"/>
    </source>
</evidence>
<feature type="transmembrane region" description="Helical" evidence="1">
    <location>
        <begin position="206"/>
        <end position="225"/>
    </location>
</feature>
<proteinExistence type="predicted"/>
<feature type="transmembrane region" description="Helical" evidence="1">
    <location>
        <begin position="6"/>
        <end position="23"/>
    </location>
</feature>
<dbReference type="KEGG" id="tcd:AAIA72_09870"/>
<reference evidence="2" key="1">
    <citation type="submission" date="2024-05" db="EMBL/GenBank/DDBJ databases">
        <title>Genome sequencing of novel strain.</title>
        <authorList>
            <person name="Ganbat D."/>
            <person name="Ganbat S."/>
            <person name="Lee S.-J."/>
        </authorList>
    </citation>
    <scope>NUCLEOTIDE SEQUENCE</scope>
    <source>
        <strain evidence="2">SMD15-11</strain>
    </source>
</reference>
<feature type="transmembrane region" description="Helical" evidence="1">
    <location>
        <begin position="30"/>
        <end position="48"/>
    </location>
</feature>
<feature type="transmembrane region" description="Helical" evidence="1">
    <location>
        <begin position="54"/>
        <end position="76"/>
    </location>
</feature>
<dbReference type="PROSITE" id="PS50244">
    <property type="entry name" value="S5A_REDUCTASE"/>
    <property type="match status" value="1"/>
</dbReference>
<keyword evidence="1" id="KW-1133">Transmembrane helix</keyword>
<keyword evidence="1" id="KW-0812">Transmembrane</keyword>
<protein>
    <submittedName>
        <fullName evidence="2">DUF1295 domain-containing protein</fullName>
    </submittedName>
</protein>
<dbReference type="PANTHER" id="PTHR32251:SF17">
    <property type="entry name" value="STEROID 5-ALPHA REDUCTASE C-TERMINAL DOMAIN-CONTAINING PROTEIN"/>
    <property type="match status" value="1"/>
</dbReference>
<dbReference type="Pfam" id="PF06966">
    <property type="entry name" value="DUF1295"/>
    <property type="match status" value="1"/>
</dbReference>
<dbReference type="GO" id="GO:0016020">
    <property type="term" value="C:membrane"/>
    <property type="evidence" value="ECO:0007669"/>
    <property type="project" value="TreeGrafter"/>
</dbReference>
<evidence type="ECO:0000256" key="1">
    <source>
        <dbReference type="SAM" id="Phobius"/>
    </source>
</evidence>